<protein>
    <submittedName>
        <fullName evidence="2">Uncharacterized protein</fullName>
    </submittedName>
</protein>
<dbReference type="AlphaFoldDB" id="A0A934PW39"/>
<sequence>MTRIKFALGLLCTYAAYYSALILWDHLRHKHADIKSGNTLTKGEQKPGNETGLINEKKTNGILIHDTVLRSLWAYDNSGHKNMVHVRFDKQTVDLMNKFKMATGVDITKFVVFAVKYFFETNPELKTIIKQYIQNTEL</sequence>
<accession>A0A934PW39</accession>
<proteinExistence type="predicted"/>
<keyword evidence="1" id="KW-0472">Membrane</keyword>
<gene>
    <name evidence="2" type="ORF">I5M19_12235</name>
</gene>
<evidence type="ECO:0000313" key="2">
    <source>
        <dbReference type="EMBL" id="MBK0380083.1"/>
    </source>
</evidence>
<keyword evidence="1" id="KW-0812">Transmembrane</keyword>
<dbReference type="RefSeq" id="WP_200066614.1">
    <property type="nucleotide sequence ID" value="NZ_JAEHFW010000002.1"/>
</dbReference>
<keyword evidence="3" id="KW-1185">Reference proteome</keyword>
<feature type="transmembrane region" description="Helical" evidence="1">
    <location>
        <begin position="6"/>
        <end position="24"/>
    </location>
</feature>
<keyword evidence="1" id="KW-1133">Transmembrane helix</keyword>
<dbReference type="Proteomes" id="UP000613193">
    <property type="component" value="Unassembled WGS sequence"/>
</dbReference>
<organism evidence="2 3">
    <name type="scientific">Mucilaginibacter segetis</name>
    <dbReference type="NCBI Taxonomy" id="2793071"/>
    <lineage>
        <taxon>Bacteria</taxon>
        <taxon>Pseudomonadati</taxon>
        <taxon>Bacteroidota</taxon>
        <taxon>Sphingobacteriia</taxon>
        <taxon>Sphingobacteriales</taxon>
        <taxon>Sphingobacteriaceae</taxon>
        <taxon>Mucilaginibacter</taxon>
    </lineage>
</organism>
<evidence type="ECO:0000313" key="3">
    <source>
        <dbReference type="Proteomes" id="UP000613193"/>
    </source>
</evidence>
<reference evidence="2" key="1">
    <citation type="submission" date="2020-12" db="EMBL/GenBank/DDBJ databases">
        <title>Bacterial novel species Mucilaginibacter sp. SD-g isolated from soil.</title>
        <authorList>
            <person name="Jung H.-Y."/>
        </authorList>
    </citation>
    <scope>NUCLEOTIDE SEQUENCE</scope>
    <source>
        <strain evidence="2">SD-g</strain>
    </source>
</reference>
<evidence type="ECO:0000256" key="1">
    <source>
        <dbReference type="SAM" id="Phobius"/>
    </source>
</evidence>
<name>A0A934PW39_9SPHI</name>
<dbReference type="EMBL" id="JAEHFW010000002">
    <property type="protein sequence ID" value="MBK0380083.1"/>
    <property type="molecule type" value="Genomic_DNA"/>
</dbReference>
<comment type="caution">
    <text evidence="2">The sequence shown here is derived from an EMBL/GenBank/DDBJ whole genome shotgun (WGS) entry which is preliminary data.</text>
</comment>